<evidence type="ECO:0000313" key="1">
    <source>
        <dbReference type="EMBL" id="KAK1435217.1"/>
    </source>
</evidence>
<accession>A0AAD8L5J7</accession>
<evidence type="ECO:0000313" key="2">
    <source>
        <dbReference type="Proteomes" id="UP001229421"/>
    </source>
</evidence>
<gene>
    <name evidence="1" type="ORF">QVD17_00978</name>
</gene>
<protein>
    <submittedName>
        <fullName evidence="1">Uncharacterized protein</fullName>
    </submittedName>
</protein>
<sequence>MRELDIKATRSSMLKGFPTFNLTHSLSLPVNVTLDPLYLSCSSFGKTSADNTTSNIHLSWSVICRIRE</sequence>
<comment type="caution">
    <text evidence="1">The sequence shown here is derived from an EMBL/GenBank/DDBJ whole genome shotgun (WGS) entry which is preliminary data.</text>
</comment>
<reference evidence="1" key="1">
    <citation type="journal article" date="2023" name="bioRxiv">
        <title>Improved chromosome-level genome assembly for marigold (Tagetes erecta).</title>
        <authorList>
            <person name="Jiang F."/>
            <person name="Yuan L."/>
            <person name="Wang S."/>
            <person name="Wang H."/>
            <person name="Xu D."/>
            <person name="Wang A."/>
            <person name="Fan W."/>
        </authorList>
    </citation>
    <scope>NUCLEOTIDE SEQUENCE</scope>
    <source>
        <strain evidence="1">WSJ</strain>
        <tissue evidence="1">Leaf</tissue>
    </source>
</reference>
<organism evidence="1 2">
    <name type="scientific">Tagetes erecta</name>
    <name type="common">African marigold</name>
    <dbReference type="NCBI Taxonomy" id="13708"/>
    <lineage>
        <taxon>Eukaryota</taxon>
        <taxon>Viridiplantae</taxon>
        <taxon>Streptophyta</taxon>
        <taxon>Embryophyta</taxon>
        <taxon>Tracheophyta</taxon>
        <taxon>Spermatophyta</taxon>
        <taxon>Magnoliopsida</taxon>
        <taxon>eudicotyledons</taxon>
        <taxon>Gunneridae</taxon>
        <taxon>Pentapetalae</taxon>
        <taxon>asterids</taxon>
        <taxon>campanulids</taxon>
        <taxon>Asterales</taxon>
        <taxon>Asteraceae</taxon>
        <taxon>Asteroideae</taxon>
        <taxon>Heliantheae alliance</taxon>
        <taxon>Tageteae</taxon>
        <taxon>Tagetes</taxon>
    </lineage>
</organism>
<dbReference type="AlphaFoldDB" id="A0AAD8L5J7"/>
<name>A0AAD8L5J7_TARER</name>
<proteinExistence type="predicted"/>
<dbReference type="Proteomes" id="UP001229421">
    <property type="component" value="Unassembled WGS sequence"/>
</dbReference>
<keyword evidence="2" id="KW-1185">Reference proteome</keyword>
<dbReference type="EMBL" id="JAUHHV010000001">
    <property type="protein sequence ID" value="KAK1435217.1"/>
    <property type="molecule type" value="Genomic_DNA"/>
</dbReference>